<name>A0ABY6BCD3_9GAMM</name>
<dbReference type="Gene3D" id="3.40.50.2000">
    <property type="entry name" value="Glycogen Phosphorylase B"/>
    <property type="match status" value="2"/>
</dbReference>
<keyword evidence="3" id="KW-0472">Membrane</keyword>
<dbReference type="Pfam" id="PF13439">
    <property type="entry name" value="Glyco_transf_4"/>
    <property type="match status" value="1"/>
</dbReference>
<dbReference type="GO" id="GO:0016757">
    <property type="term" value="F:glycosyltransferase activity"/>
    <property type="evidence" value="ECO:0007669"/>
    <property type="project" value="UniProtKB-KW"/>
</dbReference>
<sequence length="402" mass="43284">MQATQVRRRVLVLSTSYPLGADASSGIFVRRLVDALRERFDMAVLCPADAATQAPSTTPGVALHAYRYAPRRWQLLAQTPGGVIPSIKAMPALLALVPFFLGSLAWSLVRLARRADLIHANWAICGALAGVLRFAHRKPIVVTLRGDDVTLAARSSLHRMLLRLAVTRASRVVCVAETMAVALRERMPEISHKIHVALNGVDSVEAAAAARPADANIELICVGSLIARKGVDVLLRAVAQLNRQDLRVRLVGEGPERGRLQVLANALGLSEQVVFQGAVAPDEVPRWLAASDIFVLPSYSEGRPNVLLEAMAAGRAIIATAIPGVIDTVRDGTHAWLFPAGDADALARALAQALAEPGERQRRAEAARREVGHRGWTWAATAEVYAGLFDRVMREVAAARDP</sequence>
<reference evidence="6" key="1">
    <citation type="submission" date="2022-09" db="EMBL/GenBank/DDBJ databases">
        <title>Tahibacter sp. nov., isolated from a fresh water.</title>
        <authorList>
            <person name="Baek J.H."/>
            <person name="Lee J.K."/>
            <person name="Kim J.M."/>
            <person name="Jeon C.O."/>
        </authorList>
    </citation>
    <scope>NUCLEOTIDE SEQUENCE</scope>
    <source>
        <strain evidence="6">W38</strain>
    </source>
</reference>
<proteinExistence type="predicted"/>
<evidence type="ECO:0000259" key="4">
    <source>
        <dbReference type="Pfam" id="PF00534"/>
    </source>
</evidence>
<dbReference type="InterPro" id="IPR001296">
    <property type="entry name" value="Glyco_trans_1"/>
</dbReference>
<evidence type="ECO:0000256" key="1">
    <source>
        <dbReference type="ARBA" id="ARBA00022676"/>
    </source>
</evidence>
<dbReference type="PANTHER" id="PTHR12526">
    <property type="entry name" value="GLYCOSYLTRANSFERASE"/>
    <property type="match status" value="1"/>
</dbReference>
<dbReference type="Proteomes" id="UP001064632">
    <property type="component" value="Chromosome"/>
</dbReference>
<gene>
    <name evidence="6" type="ORF">N4264_23670</name>
</gene>
<keyword evidence="3" id="KW-0812">Transmembrane</keyword>
<evidence type="ECO:0000313" key="7">
    <source>
        <dbReference type="Proteomes" id="UP001064632"/>
    </source>
</evidence>
<feature type="domain" description="Glycosyl transferase family 1" evidence="4">
    <location>
        <begin position="216"/>
        <end position="369"/>
    </location>
</feature>
<evidence type="ECO:0000256" key="2">
    <source>
        <dbReference type="ARBA" id="ARBA00022679"/>
    </source>
</evidence>
<dbReference type="EMBL" id="CP104694">
    <property type="protein sequence ID" value="UXI67701.1"/>
    <property type="molecule type" value="Genomic_DNA"/>
</dbReference>
<dbReference type="Pfam" id="PF00534">
    <property type="entry name" value="Glycos_transf_1"/>
    <property type="match status" value="1"/>
</dbReference>
<dbReference type="RefSeq" id="WP_261694671.1">
    <property type="nucleotide sequence ID" value="NZ_CP104694.1"/>
</dbReference>
<evidence type="ECO:0000259" key="5">
    <source>
        <dbReference type="Pfam" id="PF13439"/>
    </source>
</evidence>
<keyword evidence="2 6" id="KW-0808">Transferase</keyword>
<dbReference type="PANTHER" id="PTHR12526:SF510">
    <property type="entry name" value="D-INOSITOL 3-PHOSPHATE GLYCOSYLTRANSFERASE"/>
    <property type="match status" value="1"/>
</dbReference>
<keyword evidence="7" id="KW-1185">Reference proteome</keyword>
<protein>
    <submittedName>
        <fullName evidence="6">Glycosyltransferase</fullName>
        <ecNumber evidence="6">2.4.-.-</ecNumber>
    </submittedName>
</protein>
<keyword evidence="1 6" id="KW-0328">Glycosyltransferase</keyword>
<dbReference type="SUPFAM" id="SSF53756">
    <property type="entry name" value="UDP-Glycosyltransferase/glycogen phosphorylase"/>
    <property type="match status" value="1"/>
</dbReference>
<evidence type="ECO:0000313" key="6">
    <source>
        <dbReference type="EMBL" id="UXI67701.1"/>
    </source>
</evidence>
<evidence type="ECO:0000256" key="3">
    <source>
        <dbReference type="SAM" id="Phobius"/>
    </source>
</evidence>
<dbReference type="InterPro" id="IPR028098">
    <property type="entry name" value="Glyco_trans_4-like_N"/>
</dbReference>
<keyword evidence="3" id="KW-1133">Transmembrane helix</keyword>
<feature type="domain" description="Glycosyltransferase subfamily 4-like N-terminal" evidence="5">
    <location>
        <begin position="27"/>
        <end position="202"/>
    </location>
</feature>
<feature type="transmembrane region" description="Helical" evidence="3">
    <location>
        <begin position="92"/>
        <end position="112"/>
    </location>
</feature>
<organism evidence="6 7">
    <name type="scientific">Tahibacter amnicola</name>
    <dbReference type="NCBI Taxonomy" id="2976241"/>
    <lineage>
        <taxon>Bacteria</taxon>
        <taxon>Pseudomonadati</taxon>
        <taxon>Pseudomonadota</taxon>
        <taxon>Gammaproteobacteria</taxon>
        <taxon>Lysobacterales</taxon>
        <taxon>Rhodanobacteraceae</taxon>
        <taxon>Tahibacter</taxon>
    </lineage>
</organism>
<dbReference type="EC" id="2.4.-.-" evidence="6"/>
<accession>A0ABY6BCD3</accession>